<evidence type="ECO:0000256" key="2">
    <source>
        <dbReference type="ARBA" id="ARBA00006679"/>
    </source>
</evidence>
<comment type="subcellular location">
    <subcellularLocation>
        <location evidence="1">Cell membrane</location>
        <topology evidence="1">Multi-pass membrane protein</topology>
    </subcellularLocation>
</comment>
<name>A0A0D6Q6V2_KOMXY</name>
<feature type="transmembrane region" description="Helical" evidence="7">
    <location>
        <begin position="45"/>
        <end position="66"/>
    </location>
</feature>
<evidence type="ECO:0000256" key="1">
    <source>
        <dbReference type="ARBA" id="ARBA00004651"/>
    </source>
</evidence>
<evidence type="ECO:0000256" key="3">
    <source>
        <dbReference type="ARBA" id="ARBA00022475"/>
    </source>
</evidence>
<dbReference type="InterPro" id="IPR032808">
    <property type="entry name" value="DoxX"/>
</dbReference>
<dbReference type="PANTHER" id="PTHR33452:SF1">
    <property type="entry name" value="INNER MEMBRANE PROTEIN YPHA-RELATED"/>
    <property type="match status" value="1"/>
</dbReference>
<evidence type="ECO:0000256" key="6">
    <source>
        <dbReference type="ARBA" id="ARBA00023136"/>
    </source>
</evidence>
<reference evidence="8 9" key="1">
    <citation type="submission" date="2012-11" db="EMBL/GenBank/DDBJ databases">
        <title>Whole genome sequence of Gluconacetobacter xylinus NBRC 13693.</title>
        <authorList>
            <person name="Azuma Y."/>
            <person name="Higashiura N."/>
            <person name="Hirakawa H."/>
            <person name="Matsushita K."/>
        </authorList>
    </citation>
    <scope>NUCLEOTIDE SEQUENCE [LARGE SCALE GENOMIC DNA]</scope>
    <source>
        <strain evidence="8 9">NBRC 13693</strain>
    </source>
</reference>
<comment type="caution">
    <text evidence="8">The sequence shown here is derived from an EMBL/GenBank/DDBJ whole genome shotgun (WGS) entry which is preliminary data.</text>
</comment>
<dbReference type="Proteomes" id="UP000032683">
    <property type="component" value="Unassembled WGS sequence"/>
</dbReference>
<dbReference type="PROSITE" id="PS51257">
    <property type="entry name" value="PROKAR_LIPOPROTEIN"/>
    <property type="match status" value="1"/>
</dbReference>
<proteinExistence type="inferred from homology"/>
<dbReference type="PANTHER" id="PTHR33452">
    <property type="entry name" value="OXIDOREDUCTASE CATD-RELATED"/>
    <property type="match status" value="1"/>
</dbReference>
<keyword evidence="6 7" id="KW-0472">Membrane</keyword>
<keyword evidence="5 7" id="KW-1133">Transmembrane helix</keyword>
<dbReference type="EMBL" id="BANJ01000018">
    <property type="protein sequence ID" value="GAN99179.1"/>
    <property type="molecule type" value="Genomic_DNA"/>
</dbReference>
<keyword evidence="4 7" id="KW-0812">Transmembrane</keyword>
<evidence type="ECO:0000256" key="7">
    <source>
        <dbReference type="SAM" id="Phobius"/>
    </source>
</evidence>
<evidence type="ECO:0000313" key="8">
    <source>
        <dbReference type="EMBL" id="GAN99179.1"/>
    </source>
</evidence>
<feature type="transmembrane region" description="Helical" evidence="7">
    <location>
        <begin position="97"/>
        <end position="115"/>
    </location>
</feature>
<feature type="transmembrane region" description="Helical" evidence="7">
    <location>
        <begin position="20"/>
        <end position="39"/>
    </location>
</feature>
<evidence type="ECO:0000256" key="4">
    <source>
        <dbReference type="ARBA" id="ARBA00022692"/>
    </source>
</evidence>
<comment type="similarity">
    <text evidence="2">Belongs to the DoxX family.</text>
</comment>
<organism evidence="8 9">
    <name type="scientific">Komagataeibacter xylinus NBRC 13693</name>
    <dbReference type="NCBI Taxonomy" id="1234668"/>
    <lineage>
        <taxon>Bacteria</taxon>
        <taxon>Pseudomonadati</taxon>
        <taxon>Pseudomonadota</taxon>
        <taxon>Alphaproteobacteria</taxon>
        <taxon>Acetobacterales</taxon>
        <taxon>Acetobacteraceae</taxon>
        <taxon>Komagataeibacter</taxon>
    </lineage>
</organism>
<gene>
    <name evidence="8" type="ORF">Gxy13693_018_004</name>
</gene>
<feature type="transmembrane region" description="Helical" evidence="7">
    <location>
        <begin position="236"/>
        <end position="257"/>
    </location>
</feature>
<sequence>MFMKSNAVPSSYVTLRPRYIPYWPLWLGLAACVVAMVWSSFIVPVIPDFACLSTIGLDGLALAMAVMVMPRHFVIGFLASLLPFMISWRVAAIHGSVPGMATSTVVFMIYLMLYVDCMIHDRAAGWNDHLQWQTATIRIYFGFDMVGHFAEKLFAGVHSFHHMEQVFVGFGFPPDGQAVIAGGLCELSVAIGVGMGVLTRLAGIGGALYYLIANHYGRHFGDGFTWNNAPVGGWEYPMLMIVAFASFAIAGAGKFSIDGWLIAHGWMPRFLLPLCVSAACTHVQRDARRSA</sequence>
<accession>A0A0D6Q6V2</accession>
<dbReference type="GO" id="GO:0005886">
    <property type="term" value="C:plasma membrane"/>
    <property type="evidence" value="ECO:0007669"/>
    <property type="project" value="UniProtKB-SubCell"/>
</dbReference>
<protein>
    <submittedName>
        <fullName evidence="8">Terminal quinol oxidase, subunit DoxD</fullName>
    </submittedName>
</protein>
<feature type="transmembrane region" description="Helical" evidence="7">
    <location>
        <begin position="197"/>
        <end position="216"/>
    </location>
</feature>
<dbReference type="Pfam" id="PF07681">
    <property type="entry name" value="DoxX"/>
    <property type="match status" value="1"/>
</dbReference>
<dbReference type="AlphaFoldDB" id="A0A0D6Q6V2"/>
<dbReference type="InterPro" id="IPR051907">
    <property type="entry name" value="DoxX-like_oxidoreductase"/>
</dbReference>
<keyword evidence="3" id="KW-1003">Cell membrane</keyword>
<evidence type="ECO:0000313" key="9">
    <source>
        <dbReference type="Proteomes" id="UP000032683"/>
    </source>
</evidence>
<evidence type="ECO:0000256" key="5">
    <source>
        <dbReference type="ARBA" id="ARBA00022989"/>
    </source>
</evidence>